<dbReference type="RefSeq" id="WP_150747646.1">
    <property type="nucleotide sequence ID" value="NZ_CABVHE010000054.1"/>
</dbReference>
<gene>
    <name evidence="1" type="ORF">PS862_05481</name>
</gene>
<dbReference type="EMBL" id="CABVII010000037">
    <property type="protein sequence ID" value="VVP52561.1"/>
    <property type="molecule type" value="Genomic_DNA"/>
</dbReference>
<protein>
    <recommendedName>
        <fullName evidence="3">Immunity protein</fullName>
    </recommendedName>
</protein>
<evidence type="ECO:0000313" key="2">
    <source>
        <dbReference type="Proteomes" id="UP000385207"/>
    </source>
</evidence>
<dbReference type="OrthoDB" id="6922063at2"/>
<reference evidence="1 2" key="1">
    <citation type="submission" date="2019-09" db="EMBL/GenBank/DDBJ databases">
        <authorList>
            <person name="Chandra G."/>
            <person name="Truman W A."/>
        </authorList>
    </citation>
    <scope>NUCLEOTIDE SEQUENCE [LARGE SCALE GENOMIC DNA]</scope>
    <source>
        <strain evidence="1">PS862</strain>
    </source>
</reference>
<sequence>MNTIEKIVQNESLDDVVAVFALIKATPDLDMMIRRYNREALKYGELESAYTRLIEAGVLTNGDKGLAAKGPNWKAPKFVIEKRYSE</sequence>
<name>A0A5E7PSX1_PSEFL</name>
<evidence type="ECO:0000313" key="1">
    <source>
        <dbReference type="EMBL" id="VVP52561.1"/>
    </source>
</evidence>
<evidence type="ECO:0008006" key="3">
    <source>
        <dbReference type="Google" id="ProtNLM"/>
    </source>
</evidence>
<dbReference type="AlphaFoldDB" id="A0A5E7PSX1"/>
<accession>A0A5E7PSX1</accession>
<organism evidence="1 2">
    <name type="scientific">Pseudomonas fluorescens</name>
    <dbReference type="NCBI Taxonomy" id="294"/>
    <lineage>
        <taxon>Bacteria</taxon>
        <taxon>Pseudomonadati</taxon>
        <taxon>Pseudomonadota</taxon>
        <taxon>Gammaproteobacteria</taxon>
        <taxon>Pseudomonadales</taxon>
        <taxon>Pseudomonadaceae</taxon>
        <taxon>Pseudomonas</taxon>
    </lineage>
</organism>
<proteinExistence type="predicted"/>
<dbReference type="Proteomes" id="UP000385207">
    <property type="component" value="Unassembled WGS sequence"/>
</dbReference>